<dbReference type="SUPFAM" id="SSF56672">
    <property type="entry name" value="DNA/RNA polymerases"/>
    <property type="match status" value="1"/>
</dbReference>
<dbReference type="Pfam" id="PF25597">
    <property type="entry name" value="SH3_retrovirus"/>
    <property type="match status" value="1"/>
</dbReference>
<evidence type="ECO:0000259" key="2">
    <source>
        <dbReference type="Pfam" id="PF25597"/>
    </source>
</evidence>
<dbReference type="GO" id="GO:0003964">
    <property type="term" value="F:RNA-directed DNA polymerase activity"/>
    <property type="evidence" value="ECO:0007669"/>
    <property type="project" value="UniProtKB-KW"/>
</dbReference>
<keyword evidence="3" id="KW-0695">RNA-directed DNA polymerase</keyword>
<evidence type="ECO:0000313" key="3">
    <source>
        <dbReference type="EMBL" id="GEU45239.1"/>
    </source>
</evidence>
<evidence type="ECO:0000259" key="1">
    <source>
        <dbReference type="Pfam" id="PF07727"/>
    </source>
</evidence>
<feature type="domain" description="Retroviral polymerase SH3-like" evidence="2">
    <location>
        <begin position="61"/>
        <end position="122"/>
    </location>
</feature>
<dbReference type="InterPro" id="IPR057670">
    <property type="entry name" value="SH3_retrovirus"/>
</dbReference>
<dbReference type="EMBL" id="BKCJ010001958">
    <property type="protein sequence ID" value="GEU45239.1"/>
    <property type="molecule type" value="Genomic_DNA"/>
</dbReference>
<dbReference type="GO" id="GO:0003676">
    <property type="term" value="F:nucleic acid binding"/>
    <property type="evidence" value="ECO:0007669"/>
    <property type="project" value="InterPro"/>
</dbReference>
<dbReference type="Gene3D" id="3.30.420.10">
    <property type="entry name" value="Ribonuclease H-like superfamily/Ribonuclease H"/>
    <property type="match status" value="1"/>
</dbReference>
<name>A0A6L2K8E5_TANCI</name>
<dbReference type="PANTHER" id="PTHR11439:SF515">
    <property type="entry name" value="GAG-POL POLYPROTEIN"/>
    <property type="match status" value="1"/>
</dbReference>
<keyword evidence="3" id="KW-0808">Transferase</keyword>
<reference evidence="3" key="1">
    <citation type="journal article" date="2019" name="Sci. Rep.">
        <title>Draft genome of Tanacetum cinerariifolium, the natural source of mosquito coil.</title>
        <authorList>
            <person name="Yamashiro T."/>
            <person name="Shiraishi A."/>
            <person name="Satake H."/>
            <person name="Nakayama K."/>
        </authorList>
    </citation>
    <scope>NUCLEOTIDE SEQUENCE</scope>
</reference>
<dbReference type="InterPro" id="IPR043502">
    <property type="entry name" value="DNA/RNA_pol_sf"/>
</dbReference>
<organism evidence="3">
    <name type="scientific">Tanacetum cinerariifolium</name>
    <name type="common">Dalmatian daisy</name>
    <name type="synonym">Chrysanthemum cinerariifolium</name>
    <dbReference type="NCBI Taxonomy" id="118510"/>
    <lineage>
        <taxon>Eukaryota</taxon>
        <taxon>Viridiplantae</taxon>
        <taxon>Streptophyta</taxon>
        <taxon>Embryophyta</taxon>
        <taxon>Tracheophyta</taxon>
        <taxon>Spermatophyta</taxon>
        <taxon>Magnoliopsida</taxon>
        <taxon>eudicotyledons</taxon>
        <taxon>Gunneridae</taxon>
        <taxon>Pentapetalae</taxon>
        <taxon>asterids</taxon>
        <taxon>campanulids</taxon>
        <taxon>Asterales</taxon>
        <taxon>Asteraceae</taxon>
        <taxon>Asteroideae</taxon>
        <taxon>Anthemideae</taxon>
        <taxon>Anthemidinae</taxon>
        <taxon>Tanacetum</taxon>
    </lineage>
</organism>
<dbReference type="Pfam" id="PF07727">
    <property type="entry name" value="RVT_2"/>
    <property type="match status" value="1"/>
</dbReference>
<dbReference type="InterPro" id="IPR012337">
    <property type="entry name" value="RNaseH-like_sf"/>
</dbReference>
<comment type="caution">
    <text evidence="3">The sequence shown here is derived from an EMBL/GenBank/DDBJ whole genome shotgun (WGS) entry which is preliminary data.</text>
</comment>
<feature type="domain" description="Reverse transcriptase Ty1/copia-type" evidence="1">
    <location>
        <begin position="167"/>
        <end position="263"/>
    </location>
</feature>
<dbReference type="CDD" id="cd09272">
    <property type="entry name" value="RNase_HI_RT_Ty1"/>
    <property type="match status" value="1"/>
</dbReference>
<accession>A0A6L2K8E5</accession>
<sequence>MSTTRCMMKEINMPQNFWAEAVRHAIYILNSVPTKSLDDITPCEAIKQRKPNLKNLRVFSCIAYAKVPSQCLTKLDDRSSRMIYLGNEQGSKAYRLFDPTTQKIYVSRDVKFKDNETWDWKEYINDLYENTNELLLAEDEPKNYKEASIDQKWIEAIKVELDSINRNNTWELTTLPKGHKAIGLKWVFKTKKDANGNIIKHKARLVAKGYIQEHGIDFEEVFAPVARMETIQLLLAIAANNKWEVRHLNVKSAFLHGDLKEEVGDISINQTAYANKILKEDGMIDCNETLVPMDPRTRLTKITEGTMVNSTEYQSLIGCLRYLLHTRPDLSYSVGLLSRFMQEPREQHMKAIRQVLRYVKGTKDYEITYKHNGGDKIHGFRDSSYGVNTQEGKGTTGIIFYYGESPISWSTQKQATVSLSSCESEFIAAITAATQALWLKRLLSKLTHSEEEKITIMVDNKSAIALMKNLVFYRRSKHIDTKYHFIRECIEREDIQVKFVSREYQKADILTKALQNIKFLTMRQLIGLKDLRQSDCD</sequence>
<dbReference type="AlphaFoldDB" id="A0A6L2K8E5"/>
<dbReference type="PANTHER" id="PTHR11439">
    <property type="entry name" value="GAG-POL-RELATED RETROTRANSPOSON"/>
    <property type="match status" value="1"/>
</dbReference>
<dbReference type="InterPro" id="IPR013103">
    <property type="entry name" value="RVT_2"/>
</dbReference>
<protein>
    <submittedName>
        <fullName evidence="3">Ribonuclease H-like domain, reverse transcriptase, RNA-dependent DNA polymerase</fullName>
    </submittedName>
</protein>
<dbReference type="SUPFAM" id="SSF53098">
    <property type="entry name" value="Ribonuclease H-like"/>
    <property type="match status" value="1"/>
</dbReference>
<dbReference type="InterPro" id="IPR036397">
    <property type="entry name" value="RNaseH_sf"/>
</dbReference>
<gene>
    <name evidence="3" type="ORF">Tci_017217</name>
</gene>
<proteinExistence type="predicted"/>
<keyword evidence="3" id="KW-0548">Nucleotidyltransferase</keyword>